<dbReference type="AlphaFoldDB" id="A0A7T7XMI3"/>
<evidence type="ECO:0000313" key="1">
    <source>
        <dbReference type="EMBL" id="QQO09008.1"/>
    </source>
</evidence>
<gene>
    <name evidence="1" type="ORF">JFL75_19075</name>
</gene>
<dbReference type="KEGG" id="bhc:JFL75_19075"/>
<dbReference type="Proteomes" id="UP000595917">
    <property type="component" value="Chromosome"/>
</dbReference>
<dbReference type="RefSeq" id="WP_215626313.1">
    <property type="nucleotide sequence ID" value="NZ_CP067089.2"/>
</dbReference>
<protein>
    <submittedName>
        <fullName evidence="1">Putative baseplate assembly protein</fullName>
    </submittedName>
</protein>
<dbReference type="InterPro" id="IPR011749">
    <property type="entry name" value="CHP02243"/>
</dbReference>
<proteinExistence type="predicted"/>
<dbReference type="NCBIfam" id="TIGR02243">
    <property type="entry name" value="putative baseplate assembly protein"/>
    <property type="match status" value="1"/>
</dbReference>
<sequence>MIPKSNLDDRTFDDIVDEAIRLIPRYCPEWTNHNPTDPGITLIELFAWMTELTLYRLNQVPEKTYLSLLELMGLSLIPPQAARAVIRFFPVEGYKKPVAVKAGTQIAAASGGDTMYMFETEQNITVQNNRLLACINRRGELWTDYCGDDAVSPFRLFEANGEIDHILYIGSPLFSYLLSDHTIQITFKSSAEITSVRDEITNFLYWEYWDGRAWVHIAPRQTIDKRKKRDNTIYIQGPVPIEPNTVNGQEGYFLRAVLTEVPESRKAITVSGLELQTHFGGSGFLPDLCFSNSGSQYAPVDMNSSFRIFSENPEYNEIFYLSADEIFSRPGSRVFLSFAFSEIYVPGDENENVRFSYEYWDGSNWAKIGESPRDTSGPNRFDFKDGTFAFKQPGEVQFIVPDTIFKTAVNKEERYWLRIRLLTKDFSLGGEYIKDDKENWVWQFSSKVHSPVFSKIRLSYNAGIQQPESIYTNSNFSWHDLKTRLRKTKQNQTPETLLFDISADTIPALYLGFSSAFPKGSGSLYIKIDDDRSSKPKSRRFSFFNEKLFESAAERRLLDLSWEYWDGTGWQGLPVNDYTDSFHESGFIEFTAPEDMASKDQFDRDLYWLRVRFLSGSFEIQPTVTAVLTNAVYARNRTTYKNEIAGSGTGAPAQWVSPAHGPLLPGMELYIDEGSIPPANELEIMKGEGIPEPYQIDGESVWVRYKEADTFYASNSHSRHFVVDYRENRIFFGDGQRGINPPRRKFNIRIGSYCTGGGSSGNVAAGTLRTLTQSIPFIAGCDNPFPAEGGADMETIDNLKSRAAGVFKSLQRAVTAEDFQWLSREASASVGRAWCLKEKNRQGEITVIVIPVIPSGETLAHRLIPSRELIRRVHGYLDERKLVGTKIRVQAPLYRGFHILMTLVFKSDVMDVERLKKNIDTALRANFHALCGGTGGGWEFGKAVTGGTVLKQIEKVEGILSVDEVRLFDIDAGVAVDKLVLKDDELPYLDEVRIENRRELD</sequence>
<evidence type="ECO:0000313" key="2">
    <source>
        <dbReference type="Proteomes" id="UP000595917"/>
    </source>
</evidence>
<dbReference type="EMBL" id="CP067089">
    <property type="protein sequence ID" value="QQO09008.1"/>
    <property type="molecule type" value="Genomic_DNA"/>
</dbReference>
<name>A0A7T7XMI3_9SPIR</name>
<accession>A0A7T7XMI3</accession>
<keyword evidence="2" id="KW-1185">Reference proteome</keyword>
<organism evidence="1 2">
    <name type="scientific">Breznakiella homolactica</name>
    <dbReference type="NCBI Taxonomy" id="2798577"/>
    <lineage>
        <taxon>Bacteria</taxon>
        <taxon>Pseudomonadati</taxon>
        <taxon>Spirochaetota</taxon>
        <taxon>Spirochaetia</taxon>
        <taxon>Spirochaetales</taxon>
        <taxon>Breznakiellaceae</taxon>
        <taxon>Breznakiella</taxon>
    </lineage>
</organism>
<reference evidence="1" key="1">
    <citation type="submission" date="2021-01" db="EMBL/GenBank/DDBJ databases">
        <title>Description of Breznakiella homolactica.</title>
        <authorList>
            <person name="Song Y."/>
            <person name="Brune A."/>
        </authorList>
    </citation>
    <scope>NUCLEOTIDE SEQUENCE</scope>
    <source>
        <strain evidence="1">RmG30</strain>
    </source>
</reference>